<protein>
    <submittedName>
        <fullName evidence="1">Uncharacterized protein</fullName>
    </submittedName>
</protein>
<dbReference type="EMBL" id="JAUKVY010000005">
    <property type="protein sequence ID" value="MDO1532556.1"/>
    <property type="molecule type" value="Genomic_DNA"/>
</dbReference>
<keyword evidence="2" id="KW-1185">Reference proteome</keyword>
<reference evidence="1" key="1">
    <citation type="submission" date="2023-06" db="EMBL/GenBank/DDBJ databases">
        <authorList>
            <person name="Jiang Y."/>
            <person name="Liu Q."/>
        </authorList>
    </citation>
    <scope>NUCLEOTIDE SEQUENCE</scope>
    <source>
        <strain evidence="1">CGMCC 1.12090</strain>
    </source>
</reference>
<dbReference type="Proteomes" id="UP001169027">
    <property type="component" value="Unassembled WGS sequence"/>
</dbReference>
<dbReference type="RefSeq" id="WP_301807368.1">
    <property type="nucleotide sequence ID" value="NZ_JAUJZH010000005.1"/>
</dbReference>
<accession>A0ABT8S0W1</accession>
<gene>
    <name evidence="1" type="ORF">Q2T77_09680</name>
</gene>
<organism evidence="1 2">
    <name type="scientific">Variovorax ginsengisoli</name>
    <dbReference type="NCBI Taxonomy" id="363844"/>
    <lineage>
        <taxon>Bacteria</taxon>
        <taxon>Pseudomonadati</taxon>
        <taxon>Pseudomonadota</taxon>
        <taxon>Betaproteobacteria</taxon>
        <taxon>Burkholderiales</taxon>
        <taxon>Comamonadaceae</taxon>
        <taxon>Variovorax</taxon>
    </lineage>
</organism>
<sequence length="100" mass="9781">MDDAAAGACSAPQAGGAASMAASTQIAGTPAAAFGRLDEVDAMAVSLQSPDAKAPGALGSIADARRLSIHWGRQICAWSIPGPSVLDAPALLAGPHAAFN</sequence>
<comment type="caution">
    <text evidence="1">The sequence shown here is derived from an EMBL/GenBank/DDBJ whole genome shotgun (WGS) entry which is preliminary data.</text>
</comment>
<evidence type="ECO:0000313" key="1">
    <source>
        <dbReference type="EMBL" id="MDO1532556.1"/>
    </source>
</evidence>
<name>A0ABT8S0W1_9BURK</name>
<evidence type="ECO:0000313" key="2">
    <source>
        <dbReference type="Proteomes" id="UP001169027"/>
    </source>
</evidence>
<proteinExistence type="predicted"/>